<name>A0AC34R7M5_9BILA</name>
<dbReference type="Proteomes" id="UP000887576">
    <property type="component" value="Unplaced"/>
</dbReference>
<protein>
    <submittedName>
        <fullName evidence="2">Uncharacterized protein</fullName>
    </submittedName>
</protein>
<organism evidence="1 2">
    <name type="scientific">Panagrolaimus sp. JU765</name>
    <dbReference type="NCBI Taxonomy" id="591449"/>
    <lineage>
        <taxon>Eukaryota</taxon>
        <taxon>Metazoa</taxon>
        <taxon>Ecdysozoa</taxon>
        <taxon>Nematoda</taxon>
        <taxon>Chromadorea</taxon>
        <taxon>Rhabditida</taxon>
        <taxon>Tylenchina</taxon>
        <taxon>Panagrolaimomorpha</taxon>
        <taxon>Panagrolaimoidea</taxon>
        <taxon>Panagrolaimidae</taxon>
        <taxon>Panagrolaimus</taxon>
    </lineage>
</organism>
<sequence length="95" mass="10965">MNIHVHVSINFNQPPPVEPMEIDHLEDEMMDVDPPDPEPMEFQVEVNIFIHYIPPAQPMEDEMMDVDPPEPEPMEVDIAELTIDTLCQLFNGLKI</sequence>
<reference evidence="2" key="1">
    <citation type="submission" date="2022-11" db="UniProtKB">
        <authorList>
            <consortium name="WormBaseParasite"/>
        </authorList>
    </citation>
    <scope>IDENTIFICATION</scope>
</reference>
<evidence type="ECO:0000313" key="1">
    <source>
        <dbReference type="Proteomes" id="UP000887576"/>
    </source>
</evidence>
<dbReference type="WBParaSite" id="JU765_v2.g4286.t1">
    <property type="protein sequence ID" value="JU765_v2.g4286.t1"/>
    <property type="gene ID" value="JU765_v2.g4286"/>
</dbReference>
<proteinExistence type="predicted"/>
<evidence type="ECO:0000313" key="2">
    <source>
        <dbReference type="WBParaSite" id="JU765_v2.g4286.t1"/>
    </source>
</evidence>
<accession>A0AC34R7M5</accession>